<evidence type="ECO:0000256" key="5">
    <source>
        <dbReference type="ARBA" id="ARBA00022759"/>
    </source>
</evidence>
<evidence type="ECO:0000256" key="6">
    <source>
        <dbReference type="ARBA" id="ARBA00022801"/>
    </source>
</evidence>
<keyword evidence="5" id="KW-0255">Endonuclease</keyword>
<dbReference type="Proteomes" id="UP000594638">
    <property type="component" value="Unassembled WGS sequence"/>
</dbReference>
<keyword evidence="9" id="KW-0812">Transmembrane</keyword>
<dbReference type="FunFam" id="1.10.1520.10:FF:000004">
    <property type="entry name" value="Endoribonuclease dicer-like 1"/>
    <property type="match status" value="1"/>
</dbReference>
<feature type="transmembrane region" description="Helical" evidence="9">
    <location>
        <begin position="273"/>
        <end position="299"/>
    </location>
</feature>
<comment type="cofactor">
    <cofactor evidence="1">
        <name>Mn(2+)</name>
        <dbReference type="ChEBI" id="CHEBI:29035"/>
    </cofactor>
</comment>
<dbReference type="Gene3D" id="1.10.1520.10">
    <property type="entry name" value="Ribonuclease III domain"/>
    <property type="match status" value="1"/>
</dbReference>
<dbReference type="Gene3D" id="3.30.160.20">
    <property type="match status" value="1"/>
</dbReference>
<dbReference type="PANTHER" id="PTHR14950:SF54">
    <property type="entry name" value="RNASE II-LIKE 1"/>
    <property type="match status" value="1"/>
</dbReference>
<evidence type="ECO:0000256" key="4">
    <source>
        <dbReference type="ARBA" id="ARBA00022723"/>
    </source>
</evidence>
<dbReference type="GO" id="GO:0030422">
    <property type="term" value="P:siRNA processing"/>
    <property type="evidence" value="ECO:0007669"/>
    <property type="project" value="TreeGrafter"/>
</dbReference>
<dbReference type="Gramene" id="OE9A098773T1">
    <property type="protein sequence ID" value="OE9A098773C1"/>
    <property type="gene ID" value="OE9A098773"/>
</dbReference>
<organism evidence="11 12">
    <name type="scientific">Olea europaea subsp. europaea</name>
    <dbReference type="NCBI Taxonomy" id="158383"/>
    <lineage>
        <taxon>Eukaryota</taxon>
        <taxon>Viridiplantae</taxon>
        <taxon>Streptophyta</taxon>
        <taxon>Embryophyta</taxon>
        <taxon>Tracheophyta</taxon>
        <taxon>Spermatophyta</taxon>
        <taxon>Magnoliopsida</taxon>
        <taxon>eudicotyledons</taxon>
        <taxon>Gunneridae</taxon>
        <taxon>Pentapetalae</taxon>
        <taxon>asterids</taxon>
        <taxon>lamiids</taxon>
        <taxon>Lamiales</taxon>
        <taxon>Oleaceae</taxon>
        <taxon>Oleeae</taxon>
        <taxon>Olea</taxon>
    </lineage>
</organism>
<dbReference type="PROSITE" id="PS00517">
    <property type="entry name" value="RNASE_3_1"/>
    <property type="match status" value="1"/>
</dbReference>
<dbReference type="GO" id="GO:0005737">
    <property type="term" value="C:cytoplasm"/>
    <property type="evidence" value="ECO:0007669"/>
    <property type="project" value="TreeGrafter"/>
</dbReference>
<name>A0A8S0TQ57_OLEEU</name>
<dbReference type="GO" id="GO:0004525">
    <property type="term" value="F:ribonuclease III activity"/>
    <property type="evidence" value="ECO:0007669"/>
    <property type="project" value="InterPro"/>
</dbReference>
<keyword evidence="9" id="KW-1133">Transmembrane helix</keyword>
<keyword evidence="12" id="KW-1185">Reference proteome</keyword>
<evidence type="ECO:0000313" key="11">
    <source>
        <dbReference type="EMBL" id="CAA3008192.1"/>
    </source>
</evidence>
<dbReference type="InterPro" id="IPR036389">
    <property type="entry name" value="RNase_III_sf"/>
</dbReference>
<comment type="cofactor">
    <cofactor evidence="2">
        <name>Mg(2+)</name>
        <dbReference type="ChEBI" id="CHEBI:18420"/>
    </cofactor>
</comment>
<sequence length="513" mass="58168">MHSVLHLIAVMEGEENIQLLFKHLLRENNDELGEGIKNITGYDFKDKNLLLQAFTHHSYEENCTSSYERLEYVGDSVLNLMVAEEHYLSYPGLQPGDLTRLRAANVDTEKLARVALKHRLHRFLRHNKPILAGQIKEFEESVVEYPLHSWGLIDAPKALADIVESLIGAIYIDSNRSMNITFEIAKDLLQPEITPESIQKHPVTMLYEICQKKNWEVSIRDMWRKTGEVEVYVDGKFAGRGKYEGKKLIAVNRAAHEANQHIGKNNKPRSPKLIIVSPIACIALLYLASSVVSTIGFSFHSPRSLKNLAKNPKNHRTGHEKYLYWGSKIDCPGKHCESCEGLGRQESSLRCALEEALFLERTFVMPSRMCINPIHNKKGILHSSGSMISEERWAANSCAMDSLYDLDLISNAVPVILDNSKQWHHVLSTSMKLGSRGVAHVQGVSRADLKEKSLYSNILLINRTASPLSWFMECKDRNNRSSIMLPYSFLPSMATKKLRDTAEKVQIGIFFKL</sequence>
<dbReference type="OrthoDB" id="416741at2759"/>
<reference evidence="11 12" key="1">
    <citation type="submission" date="2019-12" db="EMBL/GenBank/DDBJ databases">
        <authorList>
            <person name="Alioto T."/>
            <person name="Alioto T."/>
            <person name="Gomez Garrido J."/>
        </authorList>
    </citation>
    <scope>NUCLEOTIDE SEQUENCE [LARGE SCALE GENOMIC DNA]</scope>
</reference>
<dbReference type="PANTHER" id="PTHR14950">
    <property type="entry name" value="DICER-RELATED"/>
    <property type="match status" value="1"/>
</dbReference>
<evidence type="ECO:0000256" key="7">
    <source>
        <dbReference type="ARBA" id="ARBA00022842"/>
    </source>
</evidence>
<evidence type="ECO:0000259" key="10">
    <source>
        <dbReference type="PROSITE" id="PS50142"/>
    </source>
</evidence>
<dbReference type="SUPFAM" id="SSF69065">
    <property type="entry name" value="RNase III domain-like"/>
    <property type="match status" value="1"/>
</dbReference>
<gene>
    <name evidence="11" type="ORF">OLEA9_A098773</name>
</gene>
<accession>A0A8S0TQ57</accession>
<keyword evidence="8" id="KW-0694">RNA-binding</keyword>
<comment type="caution">
    <text evidence="11">The sequence shown here is derived from an EMBL/GenBank/DDBJ whole genome shotgun (WGS) entry which is preliminary data.</text>
</comment>
<evidence type="ECO:0000256" key="8">
    <source>
        <dbReference type="ARBA" id="ARBA00022884"/>
    </source>
</evidence>
<evidence type="ECO:0000256" key="1">
    <source>
        <dbReference type="ARBA" id="ARBA00001936"/>
    </source>
</evidence>
<dbReference type="GO" id="GO:0005634">
    <property type="term" value="C:nucleus"/>
    <property type="evidence" value="ECO:0007669"/>
    <property type="project" value="TreeGrafter"/>
</dbReference>
<keyword evidence="7" id="KW-0460">Magnesium</keyword>
<dbReference type="GO" id="GO:0046872">
    <property type="term" value="F:metal ion binding"/>
    <property type="evidence" value="ECO:0007669"/>
    <property type="project" value="UniProtKB-KW"/>
</dbReference>
<dbReference type="AlphaFoldDB" id="A0A8S0TQ57"/>
<dbReference type="SUPFAM" id="SSF54768">
    <property type="entry name" value="dsRNA-binding domain-like"/>
    <property type="match status" value="1"/>
</dbReference>
<protein>
    <submittedName>
        <fullName evidence="11">Ribonuclease 3 3</fullName>
    </submittedName>
</protein>
<dbReference type="CDD" id="cd00593">
    <property type="entry name" value="RIBOc"/>
    <property type="match status" value="1"/>
</dbReference>
<keyword evidence="9" id="KW-0472">Membrane</keyword>
<keyword evidence="4" id="KW-0479">Metal-binding</keyword>
<evidence type="ECO:0000256" key="3">
    <source>
        <dbReference type="ARBA" id="ARBA00022722"/>
    </source>
</evidence>
<feature type="domain" description="RNase III" evidence="10">
    <location>
        <begin position="41"/>
        <end position="175"/>
    </location>
</feature>
<keyword evidence="3" id="KW-0540">Nuclease</keyword>
<evidence type="ECO:0000256" key="2">
    <source>
        <dbReference type="ARBA" id="ARBA00001946"/>
    </source>
</evidence>
<dbReference type="SMART" id="SM00535">
    <property type="entry name" value="RIBOc"/>
    <property type="match status" value="1"/>
</dbReference>
<dbReference type="PROSITE" id="PS50142">
    <property type="entry name" value="RNASE_3_2"/>
    <property type="match status" value="1"/>
</dbReference>
<dbReference type="Pfam" id="PF00636">
    <property type="entry name" value="Ribonuclease_3"/>
    <property type="match status" value="1"/>
</dbReference>
<proteinExistence type="predicted"/>
<dbReference type="EMBL" id="CACTIH010007292">
    <property type="protein sequence ID" value="CAA3008192.1"/>
    <property type="molecule type" value="Genomic_DNA"/>
</dbReference>
<dbReference type="InterPro" id="IPR000999">
    <property type="entry name" value="RNase_III_dom"/>
</dbReference>
<dbReference type="GO" id="GO:0003723">
    <property type="term" value="F:RNA binding"/>
    <property type="evidence" value="ECO:0007669"/>
    <property type="project" value="UniProtKB-KW"/>
</dbReference>
<keyword evidence="6" id="KW-0378">Hydrolase</keyword>
<evidence type="ECO:0000313" key="12">
    <source>
        <dbReference type="Proteomes" id="UP000594638"/>
    </source>
</evidence>
<evidence type="ECO:0000256" key="9">
    <source>
        <dbReference type="SAM" id="Phobius"/>
    </source>
</evidence>